<keyword evidence="3" id="KW-1185">Reference proteome</keyword>
<feature type="domain" description="DUF4220" evidence="1">
    <location>
        <begin position="188"/>
        <end position="298"/>
    </location>
</feature>
<dbReference type="EMBL" id="CM029040">
    <property type="protein sequence ID" value="KAG2632742.1"/>
    <property type="molecule type" value="Genomic_DNA"/>
</dbReference>
<evidence type="ECO:0000259" key="1">
    <source>
        <dbReference type="Pfam" id="PF13968"/>
    </source>
</evidence>
<dbReference type="Pfam" id="PF04578">
    <property type="entry name" value="DUF594"/>
    <property type="match status" value="1"/>
</dbReference>
<sequence>MLCRALLSSGGAVAIPFALRATTAASSHWLGVRASCAAGHPGPSKVVADYMKQHGGATCTTSPDGGGCRYLVRWPAHRVARRGKRSSSSSSSAAYRCELPEDDVITVDTIWEHCDGEGAAAFASLGVSGSRIRGACLAYSLSHLLKRRLFGLDCAEAGLAETRRFVLDGLLSEDNADEHTEAFRTTFFSTAVLKIILASVLGVLVLLQHTPITDESTVRTVDVVATVLVLGAFVAAEASQTVMYLGSDWAMVSLACCRLPAGANRFLPFALRKPSGFLCRRPMFRSWHKSLGQYSVIESSRFLRSSKASCSFETTEFEPMVVFSATAEYLRRAWGNLTTSKALQRNGVSRQLSWTLQNETQAESMLIWHIATEYLIIALPDEEATGSSRHREVATKLSRYCAYLMSEAPELLPGNSVDTKFILDRAMLEAREALGSGSELRGRDRLRKVGTGSGDAAGTIFTRGLKLGAKLESIREGSLRWKLMAEFWVETILFVAPSDNAAAAHMERLVRGGEL</sequence>
<dbReference type="AlphaFoldDB" id="A0A8T0V8K6"/>
<proteinExistence type="predicted"/>
<accession>A0A8T0V8K6</accession>
<gene>
    <name evidence="2" type="ORF">PVAP13_2NG123006</name>
</gene>
<comment type="caution">
    <text evidence="2">The sequence shown here is derived from an EMBL/GenBank/DDBJ whole genome shotgun (WGS) entry which is preliminary data.</text>
</comment>
<dbReference type="PANTHER" id="PTHR31325">
    <property type="entry name" value="OS01G0798800 PROTEIN-RELATED"/>
    <property type="match status" value="1"/>
</dbReference>
<protein>
    <recommendedName>
        <fullName evidence="1">DUF4220 domain-containing protein</fullName>
    </recommendedName>
</protein>
<evidence type="ECO:0000313" key="3">
    <source>
        <dbReference type="Proteomes" id="UP000823388"/>
    </source>
</evidence>
<dbReference type="InterPro" id="IPR007658">
    <property type="entry name" value="DUF594"/>
</dbReference>
<evidence type="ECO:0000313" key="2">
    <source>
        <dbReference type="EMBL" id="KAG2632742.1"/>
    </source>
</evidence>
<organism evidence="2 3">
    <name type="scientific">Panicum virgatum</name>
    <name type="common">Blackwell switchgrass</name>
    <dbReference type="NCBI Taxonomy" id="38727"/>
    <lineage>
        <taxon>Eukaryota</taxon>
        <taxon>Viridiplantae</taxon>
        <taxon>Streptophyta</taxon>
        <taxon>Embryophyta</taxon>
        <taxon>Tracheophyta</taxon>
        <taxon>Spermatophyta</taxon>
        <taxon>Magnoliopsida</taxon>
        <taxon>Liliopsida</taxon>
        <taxon>Poales</taxon>
        <taxon>Poaceae</taxon>
        <taxon>PACMAD clade</taxon>
        <taxon>Panicoideae</taxon>
        <taxon>Panicodae</taxon>
        <taxon>Paniceae</taxon>
        <taxon>Panicinae</taxon>
        <taxon>Panicum</taxon>
        <taxon>Panicum sect. Hiantes</taxon>
    </lineage>
</organism>
<name>A0A8T0V8K6_PANVG</name>
<reference evidence="2" key="1">
    <citation type="submission" date="2020-05" db="EMBL/GenBank/DDBJ databases">
        <title>WGS assembly of Panicum virgatum.</title>
        <authorList>
            <person name="Lovell J.T."/>
            <person name="Jenkins J."/>
            <person name="Shu S."/>
            <person name="Juenger T.E."/>
            <person name="Schmutz J."/>
        </authorList>
    </citation>
    <scope>NUCLEOTIDE SEQUENCE</scope>
    <source>
        <strain evidence="2">AP13</strain>
    </source>
</reference>
<dbReference type="Pfam" id="PF13968">
    <property type="entry name" value="DUF4220"/>
    <property type="match status" value="1"/>
</dbReference>
<dbReference type="Proteomes" id="UP000823388">
    <property type="component" value="Chromosome 2N"/>
</dbReference>
<dbReference type="InterPro" id="IPR025315">
    <property type="entry name" value="DUF4220"/>
</dbReference>